<feature type="compositionally biased region" description="Acidic residues" evidence="1">
    <location>
        <begin position="972"/>
        <end position="990"/>
    </location>
</feature>
<dbReference type="SUPFAM" id="SSF58113">
    <property type="entry name" value="Apolipoprotein A-I"/>
    <property type="match status" value="2"/>
</dbReference>
<feature type="compositionally biased region" description="Acidic residues" evidence="1">
    <location>
        <begin position="855"/>
        <end position="880"/>
    </location>
</feature>
<dbReference type="PANTHER" id="PTHR45615:SF80">
    <property type="entry name" value="GRIP DOMAIN-CONTAINING PROTEIN"/>
    <property type="match status" value="1"/>
</dbReference>
<gene>
    <name evidence="2" type="ORF">H9912_07920</name>
</gene>
<feature type="compositionally biased region" description="Low complexity" evidence="1">
    <location>
        <begin position="902"/>
        <end position="915"/>
    </location>
</feature>
<dbReference type="Gene3D" id="1.20.5.1230">
    <property type="entry name" value="Apolipoprotein A-I"/>
    <property type="match status" value="1"/>
</dbReference>
<reference evidence="2" key="2">
    <citation type="submission" date="2021-04" db="EMBL/GenBank/DDBJ databases">
        <authorList>
            <person name="Gilroy R."/>
        </authorList>
    </citation>
    <scope>NUCLEOTIDE SEQUENCE</scope>
    <source>
        <strain evidence="2">ChiHjej8B7-25341</strain>
    </source>
</reference>
<name>A0A9D2R106_9FIRM</name>
<sequence>MKKEDTAKNGKDKKILAGIAAFLLLVAVILCVAAVRQNTGQRGRGMASMLTERLENSGFSYLPGDHGELERAAEAAVEFLDEMVSTGADRQEMVERLQGYLAGLGWELTDEEAAALAEWLVDIYLEEYESVYGRPSGVSGAAEEISDTFLEEMRTDLESISEYLTQLDESVTNNRKELISLTESQNGSYEELSEYLESLKGTVATIRSELTQYRNSQSEQQMISAQEFTDVKTRIDGISQTVLELEERLKESITYTDGNNAGRYEALKGELDSLSSDLRNKTDGLNERLSSMLAELKADEKNAQKELSGRLEESKKELSGQLEESKKELSGQLEESKKELSGQLEESKKELSGQLEQSRTELIALLEQSQEALSTLLEQSQSGLTALLNEMETANQQRFEKAEAQNSSRNEQTNKNINEKVSLLSGKLDQVQADIAAAQSGVGQLLADMDASDSLRMEEIMKNFSGISESLTQINAQMDTAHGELKVLIETVRTEAGEDQEELLGALGRIDASFTEQASQNYDALVQSLASHTETMKTQLEEMNNSLTQNTAQISEKLSDSNTQILEKLTEMGNNSEILEKLTEMGNNSEILEKLAEMGNNTEILQKLTEMESNTNAMLNGLSGDVQSVFQRVSNGKKLLASALLTKNVVIDEDAAFQEIYDAIMSISQETVIGVDRIPGTITYDYHHHTGSPESGGGCYTLKSYHKHTADCYETCTYRETGCLDAVEQNDGQIRCTYLVKHSICTNGEDQERSRWHVNDGEHHVTEELRGTHLVVVCGKEEGAFEGYAPSCGLQEGQIMGAHITYDADAVSQAARTYQKQVQQNGFSPEEVEKMLNEQRQTILMTSRPAKAEREEPETEEIPEAETLPETETELESEADSETKPEDETETEDPDMEPQPETEPGTEPQPESGTEPESEAKPGTEDGSKPEPGSGQESPQEPETTQEPESGSEPQPEAGTEAKPEPQPEMGTEAEADPEPEAGADMEPQPDPEPGPQPEAGTEPEPEPQPEAGTEAGPEPQPGADTEPDAEPQPEPEPQAEAVSEPESQPESEPAA</sequence>
<evidence type="ECO:0000313" key="3">
    <source>
        <dbReference type="Proteomes" id="UP000823851"/>
    </source>
</evidence>
<feature type="region of interest" description="Disordered" evidence="1">
    <location>
        <begin position="841"/>
        <end position="1056"/>
    </location>
</feature>
<dbReference type="PANTHER" id="PTHR45615">
    <property type="entry name" value="MYOSIN HEAVY CHAIN, NON-MUSCLE"/>
    <property type="match status" value="1"/>
</dbReference>
<feature type="compositionally biased region" description="Basic and acidic residues" evidence="1">
    <location>
        <begin position="918"/>
        <end position="929"/>
    </location>
</feature>
<protein>
    <submittedName>
        <fullName evidence="2">Uncharacterized protein</fullName>
    </submittedName>
</protein>
<dbReference type="EMBL" id="DWUW01000225">
    <property type="protein sequence ID" value="HJD31852.1"/>
    <property type="molecule type" value="Genomic_DNA"/>
</dbReference>
<dbReference type="Proteomes" id="UP000823851">
    <property type="component" value="Unassembled WGS sequence"/>
</dbReference>
<feature type="region of interest" description="Disordered" evidence="1">
    <location>
        <begin position="304"/>
        <end position="353"/>
    </location>
</feature>
<evidence type="ECO:0000313" key="2">
    <source>
        <dbReference type="EMBL" id="HJD31852.1"/>
    </source>
</evidence>
<comment type="caution">
    <text evidence="2">The sequence shown here is derived from an EMBL/GenBank/DDBJ whole genome shotgun (WGS) entry which is preliminary data.</text>
</comment>
<organism evidence="2 3">
    <name type="scientific">Candidatus Eisenbergiella stercorigallinarum</name>
    <dbReference type="NCBI Taxonomy" id="2838557"/>
    <lineage>
        <taxon>Bacteria</taxon>
        <taxon>Bacillati</taxon>
        <taxon>Bacillota</taxon>
        <taxon>Clostridia</taxon>
        <taxon>Lachnospirales</taxon>
        <taxon>Lachnospiraceae</taxon>
        <taxon>Eisenbergiella</taxon>
    </lineage>
</organism>
<accession>A0A9D2R106</accession>
<feature type="compositionally biased region" description="Low complexity" evidence="1">
    <location>
        <begin position="1039"/>
        <end position="1056"/>
    </location>
</feature>
<evidence type="ECO:0000256" key="1">
    <source>
        <dbReference type="SAM" id="MobiDB-lite"/>
    </source>
</evidence>
<proteinExistence type="predicted"/>
<feature type="compositionally biased region" description="Acidic residues" evidence="1">
    <location>
        <begin position="887"/>
        <end position="900"/>
    </location>
</feature>
<dbReference type="Gene3D" id="1.20.120.20">
    <property type="entry name" value="Apolipoprotein"/>
    <property type="match status" value="1"/>
</dbReference>
<feature type="compositionally biased region" description="Basic and acidic residues" evidence="1">
    <location>
        <begin position="304"/>
        <end position="351"/>
    </location>
</feature>
<reference evidence="2" key="1">
    <citation type="journal article" date="2021" name="PeerJ">
        <title>Extensive microbial diversity within the chicken gut microbiome revealed by metagenomics and culture.</title>
        <authorList>
            <person name="Gilroy R."/>
            <person name="Ravi A."/>
            <person name="Getino M."/>
            <person name="Pursley I."/>
            <person name="Horton D.L."/>
            <person name="Alikhan N.F."/>
            <person name="Baker D."/>
            <person name="Gharbi K."/>
            <person name="Hall N."/>
            <person name="Watson M."/>
            <person name="Adriaenssens E.M."/>
            <person name="Foster-Nyarko E."/>
            <person name="Jarju S."/>
            <person name="Secka A."/>
            <person name="Antonio M."/>
            <person name="Oren A."/>
            <person name="Chaudhuri R.R."/>
            <person name="La Ragione R."/>
            <person name="Hildebrand F."/>
            <person name="Pallen M.J."/>
        </authorList>
    </citation>
    <scope>NUCLEOTIDE SEQUENCE</scope>
    <source>
        <strain evidence="2">ChiHjej8B7-25341</strain>
    </source>
</reference>
<feature type="compositionally biased region" description="Low complexity" evidence="1">
    <location>
        <begin position="935"/>
        <end position="957"/>
    </location>
</feature>
<dbReference type="AlphaFoldDB" id="A0A9D2R106"/>